<comment type="caution">
    <text evidence="2">The sequence shown here is derived from an EMBL/GenBank/DDBJ whole genome shotgun (WGS) entry which is preliminary data.</text>
</comment>
<gene>
    <name evidence="2" type="ORF">PR048_020009</name>
</gene>
<proteinExistence type="predicted"/>
<dbReference type="Pfam" id="PF17921">
    <property type="entry name" value="Integrase_H2C2"/>
    <property type="match status" value="1"/>
</dbReference>
<reference evidence="2 3" key="1">
    <citation type="submission" date="2023-02" db="EMBL/GenBank/DDBJ databases">
        <title>LHISI_Scaffold_Assembly.</title>
        <authorList>
            <person name="Stuart O.P."/>
            <person name="Cleave R."/>
            <person name="Magrath M.J.L."/>
            <person name="Mikheyev A.S."/>
        </authorList>
    </citation>
    <scope>NUCLEOTIDE SEQUENCE [LARGE SCALE GENOMIC DNA]</scope>
    <source>
        <strain evidence="2">Daus_M_001</strain>
        <tissue evidence="2">Leg muscle</tissue>
    </source>
</reference>
<dbReference type="EMBL" id="JARBHB010000007">
    <property type="protein sequence ID" value="KAJ8879401.1"/>
    <property type="molecule type" value="Genomic_DNA"/>
</dbReference>
<protein>
    <recommendedName>
        <fullName evidence="1">Integrase zinc-binding domain-containing protein</fullName>
    </recommendedName>
</protein>
<name>A0ABQ9H543_9NEOP</name>
<evidence type="ECO:0000313" key="2">
    <source>
        <dbReference type="EMBL" id="KAJ8879401.1"/>
    </source>
</evidence>
<dbReference type="InterPro" id="IPR052160">
    <property type="entry name" value="Gypsy_RT_Integrase-like"/>
</dbReference>
<feature type="domain" description="Integrase zinc-binding" evidence="1">
    <location>
        <begin position="2"/>
        <end position="25"/>
    </location>
</feature>
<dbReference type="PANTHER" id="PTHR47266">
    <property type="entry name" value="ENDONUCLEASE-RELATED"/>
    <property type="match status" value="1"/>
</dbReference>
<organism evidence="2 3">
    <name type="scientific">Dryococelus australis</name>
    <dbReference type="NCBI Taxonomy" id="614101"/>
    <lineage>
        <taxon>Eukaryota</taxon>
        <taxon>Metazoa</taxon>
        <taxon>Ecdysozoa</taxon>
        <taxon>Arthropoda</taxon>
        <taxon>Hexapoda</taxon>
        <taxon>Insecta</taxon>
        <taxon>Pterygota</taxon>
        <taxon>Neoptera</taxon>
        <taxon>Polyneoptera</taxon>
        <taxon>Phasmatodea</taxon>
        <taxon>Verophasmatodea</taxon>
        <taxon>Anareolatae</taxon>
        <taxon>Phasmatidae</taxon>
        <taxon>Eurycanthinae</taxon>
        <taxon>Dryococelus</taxon>
    </lineage>
</organism>
<dbReference type="InterPro" id="IPR041588">
    <property type="entry name" value="Integrase_H2C2"/>
</dbReference>
<evidence type="ECO:0000313" key="3">
    <source>
        <dbReference type="Proteomes" id="UP001159363"/>
    </source>
</evidence>
<dbReference type="Gene3D" id="3.30.420.10">
    <property type="entry name" value="Ribonuclease H-like superfamily/Ribonuclease H"/>
    <property type="match status" value="1"/>
</dbReference>
<keyword evidence="3" id="KW-1185">Reference proteome</keyword>
<dbReference type="Proteomes" id="UP001159363">
    <property type="component" value="Chromosome 6"/>
</dbReference>
<sequence length="210" mass="23602">MFFWEGMYRDVTEFCTNCESCATNTRPYRSFPSSRLLFRVSMDILGPLPTTYKGNKYILSFQDVFSKYPEATCSPDQKAETVAKASITEVVSRHGAPEQNEFHVATYEGGMFATAVKLNVVIRLLPVCYSIMWTTTNVTGLAGFHASSLHTDTTQHNSIIRKSSCSGYSVCFEVVKKTALQVNKETVEIQFNKSAISVEFAVGDKRFYKE</sequence>
<dbReference type="InterPro" id="IPR012337">
    <property type="entry name" value="RNaseH-like_sf"/>
</dbReference>
<dbReference type="InterPro" id="IPR036397">
    <property type="entry name" value="RNaseH_sf"/>
</dbReference>
<evidence type="ECO:0000259" key="1">
    <source>
        <dbReference type="Pfam" id="PF17921"/>
    </source>
</evidence>
<dbReference type="SUPFAM" id="SSF53098">
    <property type="entry name" value="Ribonuclease H-like"/>
    <property type="match status" value="1"/>
</dbReference>
<accession>A0ABQ9H543</accession>